<gene>
    <name evidence="2" type="ordered locus">HH_1715</name>
</gene>
<dbReference type="AlphaFoldDB" id="Q7VFG1"/>
<evidence type="ECO:0000313" key="3">
    <source>
        <dbReference type="Proteomes" id="UP000002495"/>
    </source>
</evidence>
<dbReference type="HOGENOM" id="CLU_1872585_0_0_7"/>
<feature type="domain" description="DUF306" evidence="1">
    <location>
        <begin position="45"/>
        <end position="131"/>
    </location>
</feature>
<keyword evidence="3" id="KW-1185">Reference proteome</keyword>
<sequence>MLVALTMSGCFVNLITQEYKDSLLEDEKQWYVYKFTLKDGQEFEPIWKEAQSTMSFDTEENRIFGVSVCNNYFATFALRGKKLKVSASGASRRLCHPSESSRYEFWFVRSLEGEFVIEKEGKEMRLKGEHATYYLRR</sequence>
<dbReference type="KEGG" id="hhe:HH_1715"/>
<accession>Q7VFG1</accession>
<dbReference type="InterPro" id="IPR053147">
    <property type="entry name" value="Hsp_HslJ-like"/>
</dbReference>
<dbReference type="PANTHER" id="PTHR35535:SF1">
    <property type="entry name" value="HEAT SHOCK PROTEIN HSLJ"/>
    <property type="match status" value="1"/>
</dbReference>
<reference evidence="2 3" key="1">
    <citation type="journal article" date="2003" name="Proc. Natl. Acad. Sci. U.S.A.">
        <title>The complete genome sequence of the carcinogenic bacterium Helicobacter hepaticus.</title>
        <authorList>
            <person name="Suerbaum S."/>
            <person name="Josenhans C."/>
            <person name="Sterzenbach T."/>
            <person name="Drescher B."/>
            <person name="Brandt P."/>
            <person name="Bell M."/>
            <person name="Droege M."/>
            <person name="Fartmann B."/>
            <person name="Fischer H.-P."/>
            <person name="Ge Z."/>
            <person name="Hoerster A."/>
            <person name="Holland R."/>
            <person name="Klein K."/>
            <person name="Koenig J."/>
            <person name="Macko L."/>
            <person name="Mendz G.L."/>
            <person name="Nyakatura G."/>
            <person name="Schauer D.B."/>
            <person name="Shen Z."/>
            <person name="Weber J."/>
            <person name="Frosch M."/>
            <person name="Fox J.G."/>
        </authorList>
    </citation>
    <scope>NUCLEOTIDE SEQUENCE [LARGE SCALE GENOMIC DNA]</scope>
    <source>
        <strain evidence="3">ATCC 51449 / 3B1</strain>
    </source>
</reference>
<dbReference type="Proteomes" id="UP000002495">
    <property type="component" value="Chromosome"/>
</dbReference>
<dbReference type="EMBL" id="AE017125">
    <property type="protein sequence ID" value="AAP78312.1"/>
    <property type="molecule type" value="Genomic_DNA"/>
</dbReference>
<organism evidence="2 3">
    <name type="scientific">Helicobacter hepaticus (strain ATCC 51449 / 3B1)</name>
    <dbReference type="NCBI Taxonomy" id="235279"/>
    <lineage>
        <taxon>Bacteria</taxon>
        <taxon>Pseudomonadati</taxon>
        <taxon>Campylobacterota</taxon>
        <taxon>Epsilonproteobacteria</taxon>
        <taxon>Campylobacterales</taxon>
        <taxon>Helicobacteraceae</taxon>
        <taxon>Helicobacter</taxon>
    </lineage>
</organism>
<dbReference type="STRING" id="235279.HH_1715"/>
<evidence type="ECO:0000259" key="1">
    <source>
        <dbReference type="Pfam" id="PF03724"/>
    </source>
</evidence>
<dbReference type="Gene3D" id="2.40.128.270">
    <property type="match status" value="1"/>
</dbReference>
<protein>
    <recommendedName>
        <fullName evidence="1">DUF306 domain-containing protein</fullName>
    </recommendedName>
</protein>
<evidence type="ECO:0000313" key="2">
    <source>
        <dbReference type="EMBL" id="AAP78312.1"/>
    </source>
</evidence>
<name>Q7VFG1_HELHP</name>
<dbReference type="Pfam" id="PF03724">
    <property type="entry name" value="META"/>
    <property type="match status" value="1"/>
</dbReference>
<proteinExistence type="predicted"/>
<dbReference type="PANTHER" id="PTHR35535">
    <property type="entry name" value="HEAT SHOCK PROTEIN HSLJ"/>
    <property type="match status" value="1"/>
</dbReference>
<dbReference type="InterPro" id="IPR005184">
    <property type="entry name" value="DUF306_Meta_HslJ"/>
</dbReference>
<dbReference type="InterPro" id="IPR038670">
    <property type="entry name" value="HslJ-like_sf"/>
</dbReference>